<comment type="subcellular location">
    <subcellularLocation>
        <location evidence="2 10">Cytoplasm</location>
    </subcellularLocation>
</comment>
<evidence type="ECO:0000256" key="4">
    <source>
        <dbReference type="ARBA" id="ARBA00016090"/>
    </source>
</evidence>
<protein>
    <recommendedName>
        <fullName evidence="4 10">Glutamine--fructose-6-phosphate aminotransferase [isomerizing]</fullName>
        <ecNumber evidence="3 10">2.6.1.16</ecNumber>
    </recommendedName>
    <alternativeName>
        <fullName evidence="10">D-fructose-6-phosphate amidotransferase</fullName>
    </alternativeName>
    <alternativeName>
        <fullName evidence="10">GFAT</fullName>
    </alternativeName>
    <alternativeName>
        <fullName evidence="10">Glucosamine-6-phosphate synthase</fullName>
    </alternativeName>
    <alternativeName>
        <fullName evidence="10">Hexosephosphate aminotransferase</fullName>
    </alternativeName>
    <alternativeName>
        <fullName evidence="10">L-glutamine--D-fructose-6-phosphate amidotransferase</fullName>
    </alternativeName>
</protein>
<dbReference type="PROSITE" id="PS51464">
    <property type="entry name" value="SIS"/>
    <property type="match status" value="2"/>
</dbReference>
<dbReference type="InterPro" id="IPR001347">
    <property type="entry name" value="SIS_dom"/>
</dbReference>
<dbReference type="OrthoDB" id="9761808at2"/>
<evidence type="ECO:0000256" key="2">
    <source>
        <dbReference type="ARBA" id="ARBA00004496"/>
    </source>
</evidence>
<comment type="caution">
    <text evidence="13">The sequence shown here is derived from an EMBL/GenBank/DDBJ whole genome shotgun (WGS) entry which is preliminary data.</text>
</comment>
<dbReference type="InterPro" id="IPR029055">
    <property type="entry name" value="Ntn_hydrolases_N"/>
</dbReference>
<dbReference type="GO" id="GO:0005975">
    <property type="term" value="P:carbohydrate metabolic process"/>
    <property type="evidence" value="ECO:0007669"/>
    <property type="project" value="UniProtKB-UniRule"/>
</dbReference>
<dbReference type="Gene3D" id="3.40.50.10490">
    <property type="entry name" value="Glucose-6-phosphate isomerase like protein, domain 1"/>
    <property type="match status" value="2"/>
</dbReference>
<dbReference type="PANTHER" id="PTHR10937:SF0">
    <property type="entry name" value="GLUTAMINE--FRUCTOSE-6-PHOSPHATE TRANSAMINASE (ISOMERIZING)"/>
    <property type="match status" value="1"/>
</dbReference>
<dbReference type="HAMAP" id="MF_00164">
    <property type="entry name" value="GlmS"/>
    <property type="match status" value="1"/>
</dbReference>
<feature type="active site" description="Nucleophile; for GATase activity" evidence="10">
    <location>
        <position position="2"/>
    </location>
</feature>
<dbReference type="Proteomes" id="UP000229044">
    <property type="component" value="Unassembled WGS sequence"/>
</dbReference>
<dbReference type="GO" id="GO:0005829">
    <property type="term" value="C:cytosol"/>
    <property type="evidence" value="ECO:0007669"/>
    <property type="project" value="TreeGrafter"/>
</dbReference>
<dbReference type="GO" id="GO:0004360">
    <property type="term" value="F:glutamine-fructose-6-phosphate transaminase (isomerizing) activity"/>
    <property type="evidence" value="ECO:0007669"/>
    <property type="project" value="UniProtKB-UniRule"/>
</dbReference>
<dbReference type="InterPro" id="IPR035466">
    <property type="entry name" value="GlmS/AgaS_SIS"/>
</dbReference>
<dbReference type="FunFam" id="3.40.50.10490:FF:000001">
    <property type="entry name" value="Glutamine--fructose-6-phosphate aminotransferase [isomerizing]"/>
    <property type="match status" value="1"/>
</dbReference>
<evidence type="ECO:0000256" key="6">
    <source>
        <dbReference type="ARBA" id="ARBA00022576"/>
    </source>
</evidence>
<dbReference type="AlphaFoldDB" id="A0A2G1VE39"/>
<dbReference type="InterPro" id="IPR017932">
    <property type="entry name" value="GATase_2_dom"/>
</dbReference>
<dbReference type="GO" id="GO:0046349">
    <property type="term" value="P:amino sugar biosynthetic process"/>
    <property type="evidence" value="ECO:0007669"/>
    <property type="project" value="UniProtKB-ARBA"/>
</dbReference>
<dbReference type="FunFam" id="3.60.20.10:FF:000006">
    <property type="entry name" value="Glutamine--fructose-6-phosphate aminotransferase [isomerizing]"/>
    <property type="match status" value="1"/>
</dbReference>
<gene>
    <name evidence="10 13" type="primary">glmS</name>
    <name evidence="13" type="ORF">CLH62_11670</name>
</gene>
<dbReference type="InterPro" id="IPR047084">
    <property type="entry name" value="GFAT_N"/>
</dbReference>
<dbReference type="CDD" id="cd05008">
    <property type="entry name" value="SIS_GlmS_GlmD_1"/>
    <property type="match status" value="1"/>
</dbReference>
<evidence type="ECO:0000256" key="10">
    <source>
        <dbReference type="HAMAP-Rule" id="MF_00164"/>
    </source>
</evidence>
<dbReference type="GO" id="GO:0006047">
    <property type="term" value="P:UDP-N-acetylglucosamine metabolic process"/>
    <property type="evidence" value="ECO:0007669"/>
    <property type="project" value="TreeGrafter"/>
</dbReference>
<reference evidence="13 14" key="1">
    <citation type="submission" date="2017-09" db="EMBL/GenBank/DDBJ databases">
        <title>The draft genome sequences of Marinobacter guineae M3B.</title>
        <authorList>
            <person name="Cao J."/>
        </authorList>
    </citation>
    <scope>NUCLEOTIDE SEQUENCE [LARGE SCALE GENOMIC DNA]</scope>
    <source>
        <strain evidence="13 14">M3B</strain>
    </source>
</reference>
<evidence type="ECO:0000313" key="13">
    <source>
        <dbReference type="EMBL" id="PHQ25004.1"/>
    </source>
</evidence>
<dbReference type="Pfam" id="PF01380">
    <property type="entry name" value="SIS"/>
    <property type="match status" value="2"/>
</dbReference>
<evidence type="ECO:0000256" key="8">
    <source>
        <dbReference type="ARBA" id="ARBA00022737"/>
    </source>
</evidence>
<dbReference type="PROSITE" id="PS51278">
    <property type="entry name" value="GATASE_TYPE_2"/>
    <property type="match status" value="1"/>
</dbReference>
<dbReference type="CDD" id="cd05009">
    <property type="entry name" value="SIS_GlmS_GlmD_2"/>
    <property type="match status" value="1"/>
</dbReference>
<dbReference type="SUPFAM" id="SSF56235">
    <property type="entry name" value="N-terminal nucleophile aminohydrolases (Ntn hydrolases)"/>
    <property type="match status" value="1"/>
</dbReference>
<dbReference type="NCBIfam" id="TIGR01135">
    <property type="entry name" value="glmS"/>
    <property type="match status" value="1"/>
</dbReference>
<evidence type="ECO:0000259" key="11">
    <source>
        <dbReference type="PROSITE" id="PS51278"/>
    </source>
</evidence>
<keyword evidence="7 10" id="KW-0808">Transferase</keyword>
<dbReference type="EC" id="2.6.1.16" evidence="3 10"/>
<feature type="domain" description="SIS" evidence="12">
    <location>
        <begin position="459"/>
        <end position="600"/>
    </location>
</feature>
<dbReference type="GO" id="GO:0097367">
    <property type="term" value="F:carbohydrate derivative binding"/>
    <property type="evidence" value="ECO:0007669"/>
    <property type="project" value="InterPro"/>
</dbReference>
<comment type="catalytic activity">
    <reaction evidence="1 10">
        <text>D-fructose 6-phosphate + L-glutamine = D-glucosamine 6-phosphate + L-glutamate</text>
        <dbReference type="Rhea" id="RHEA:13237"/>
        <dbReference type="ChEBI" id="CHEBI:29985"/>
        <dbReference type="ChEBI" id="CHEBI:58359"/>
        <dbReference type="ChEBI" id="CHEBI:58725"/>
        <dbReference type="ChEBI" id="CHEBI:61527"/>
        <dbReference type="EC" id="2.6.1.16"/>
    </reaction>
</comment>
<evidence type="ECO:0000256" key="1">
    <source>
        <dbReference type="ARBA" id="ARBA00001031"/>
    </source>
</evidence>
<dbReference type="GO" id="GO:0006487">
    <property type="term" value="P:protein N-linked glycosylation"/>
    <property type="evidence" value="ECO:0007669"/>
    <property type="project" value="TreeGrafter"/>
</dbReference>
<evidence type="ECO:0000259" key="12">
    <source>
        <dbReference type="PROSITE" id="PS51464"/>
    </source>
</evidence>
<proteinExistence type="inferred from homology"/>
<dbReference type="Pfam" id="PF13522">
    <property type="entry name" value="GATase_6"/>
    <property type="match status" value="1"/>
</dbReference>
<keyword evidence="5 10" id="KW-0963">Cytoplasm</keyword>
<dbReference type="InterPro" id="IPR005855">
    <property type="entry name" value="GFAT"/>
</dbReference>
<keyword evidence="9" id="KW-0315">Glutamine amidotransferase</keyword>
<dbReference type="InterPro" id="IPR035490">
    <property type="entry name" value="GlmS/FrlB_SIS"/>
</dbReference>
<keyword evidence="8" id="KW-0677">Repeat</keyword>
<comment type="function">
    <text evidence="10">Catalyzes the first step in hexosamine metabolism, converting fructose-6P into glucosamine-6P using glutamine as a nitrogen source.</text>
</comment>
<evidence type="ECO:0000256" key="5">
    <source>
        <dbReference type="ARBA" id="ARBA00022490"/>
    </source>
</evidence>
<dbReference type="CDD" id="cd00714">
    <property type="entry name" value="GFAT"/>
    <property type="match status" value="1"/>
</dbReference>
<sequence>MCGIVGAVSERDVQGILLEGLRRLEYRGYDSAGMAVIGGDHSVQRAREVGKVASLAAAMKTNPLAGHLGIAHTRWATHGEPSQINAHPHMSGDRLAIVHNGIIENYQELREELRGEGFEFTSQTDTEVVAHLIEKNYRSLGSLYDSVRAAIARLRGAYALAVVHADEPDHLVVCREGSPLVIGVGIGENFIASDQLALLPVTDRFMFLEEGDIADIRKDGIAILDREGQSVEREITRFEHGADSADKGEYRHFMLKEIYEQPRVIKATMEGRVTNTRVLEQALGTDAENLLENVRHVQIIACGTSYHAGMVARYWIEELAGVPCSVEVASEFRYRKHVIQQDTLFLCISQSGETADTLAALRQAKKAGFRAALAICNVPGSSLVRESDLVIMTQAGPEIGVASTKAFTTQLTALLIFTLALARQNGLPEEQEAEIVKAIHLVPGQVSDVLALDGEIAEMSKAFMDKHHSLFLGRGSQFPVALEGALKLKEISYIHAEAYPAGELKHGPLALVDSEMPVVTVAPNNDLVEKLKSNLEEVRARGGELFVFADKMANVKPDEGIHVMQLPSVHPITAPIVYTVPLQLLSYHVAVLKGTDVDQPRNLAKSVTVE</sequence>
<dbReference type="NCBIfam" id="NF001484">
    <property type="entry name" value="PRK00331.1"/>
    <property type="match status" value="1"/>
</dbReference>
<feature type="active site" description="For Fru-6P isomerization activity" evidence="10">
    <location>
        <position position="605"/>
    </location>
</feature>
<comment type="subunit">
    <text evidence="10">Homodimer.</text>
</comment>
<evidence type="ECO:0000313" key="14">
    <source>
        <dbReference type="Proteomes" id="UP000229044"/>
    </source>
</evidence>
<dbReference type="SUPFAM" id="SSF53697">
    <property type="entry name" value="SIS domain"/>
    <property type="match status" value="1"/>
</dbReference>
<dbReference type="EMBL" id="NTFI01000003">
    <property type="protein sequence ID" value="PHQ25004.1"/>
    <property type="molecule type" value="Genomic_DNA"/>
</dbReference>
<accession>A0A2G1VE39</accession>
<dbReference type="PANTHER" id="PTHR10937">
    <property type="entry name" value="GLUCOSAMINE--FRUCTOSE-6-PHOSPHATE AMINOTRANSFERASE, ISOMERIZING"/>
    <property type="match status" value="1"/>
</dbReference>
<dbReference type="RefSeq" id="WP_099618318.1">
    <property type="nucleotide sequence ID" value="NZ_KZ319340.1"/>
</dbReference>
<feature type="domain" description="Glutamine amidotransferase type-2" evidence="11">
    <location>
        <begin position="2"/>
        <end position="219"/>
    </location>
</feature>
<keyword evidence="14" id="KW-1185">Reference proteome</keyword>
<dbReference type="InterPro" id="IPR046348">
    <property type="entry name" value="SIS_dom_sf"/>
</dbReference>
<feature type="domain" description="SIS" evidence="12">
    <location>
        <begin position="287"/>
        <end position="427"/>
    </location>
</feature>
<evidence type="ECO:0000256" key="9">
    <source>
        <dbReference type="ARBA" id="ARBA00022962"/>
    </source>
</evidence>
<dbReference type="FunFam" id="3.40.50.10490:FF:000002">
    <property type="entry name" value="Glutamine--fructose-6-phosphate aminotransferase [isomerizing]"/>
    <property type="match status" value="1"/>
</dbReference>
<feature type="initiator methionine" description="Removed" evidence="10">
    <location>
        <position position="1"/>
    </location>
</feature>
<organism evidence="13 14">
    <name type="scientific">Marinobacter guineae</name>
    <dbReference type="NCBI Taxonomy" id="432303"/>
    <lineage>
        <taxon>Bacteria</taxon>
        <taxon>Pseudomonadati</taxon>
        <taxon>Pseudomonadota</taxon>
        <taxon>Gammaproteobacteria</taxon>
        <taxon>Pseudomonadales</taxon>
        <taxon>Marinobacteraceae</taxon>
        <taxon>Marinobacter</taxon>
    </lineage>
</organism>
<dbReference type="GO" id="GO:0006002">
    <property type="term" value="P:fructose 6-phosphate metabolic process"/>
    <property type="evidence" value="ECO:0007669"/>
    <property type="project" value="TreeGrafter"/>
</dbReference>
<evidence type="ECO:0000256" key="3">
    <source>
        <dbReference type="ARBA" id="ARBA00012916"/>
    </source>
</evidence>
<keyword evidence="6 10" id="KW-0032">Aminotransferase</keyword>
<evidence type="ECO:0000256" key="7">
    <source>
        <dbReference type="ARBA" id="ARBA00022679"/>
    </source>
</evidence>
<dbReference type="Gene3D" id="3.60.20.10">
    <property type="entry name" value="Glutamine Phosphoribosylpyrophosphate, subunit 1, domain 1"/>
    <property type="match status" value="1"/>
</dbReference>
<name>A0A2G1VE39_9GAMM</name>